<evidence type="ECO:0000313" key="2">
    <source>
        <dbReference type="EMBL" id="ANZ66767.1"/>
    </source>
</evidence>
<sequence>MLRFMSQEKYSARELIGYELFLRELKEGQWVFPKDFGKFSPKDIASLLVSTIKSLPDSIQLVSLNLDQPQFIDSQYATELGAAQRDCPDTQIIVELTEHKYGINIGQLRSAASALQQQRLWVCLDDVGTGANDITLAEQMSDVVQEYKFALQNFRGKRDFITSVSPQLQFWWEQARINNTFLAIEGFEAQSDLKVATNYPADIVQGYYFGRPRLTELE</sequence>
<dbReference type="Proteomes" id="UP000093267">
    <property type="component" value="Chromosome"/>
</dbReference>
<keyword evidence="3" id="KW-1185">Reference proteome</keyword>
<dbReference type="PROSITE" id="PS50883">
    <property type="entry name" value="EAL"/>
    <property type="match status" value="1"/>
</dbReference>
<accession>A0A1B2IXK1</accession>
<name>A0A1B2IXK1_9LACO</name>
<dbReference type="InterPro" id="IPR001633">
    <property type="entry name" value="EAL_dom"/>
</dbReference>
<organism evidence="2 3">
    <name type="scientific">Secundilactobacillus paracollinoides</name>
    <dbReference type="NCBI Taxonomy" id="240427"/>
    <lineage>
        <taxon>Bacteria</taxon>
        <taxon>Bacillati</taxon>
        <taxon>Bacillota</taxon>
        <taxon>Bacilli</taxon>
        <taxon>Lactobacillales</taxon>
        <taxon>Lactobacillaceae</taxon>
        <taxon>Secundilactobacillus</taxon>
    </lineage>
</organism>
<dbReference type="SUPFAM" id="SSF141868">
    <property type="entry name" value="EAL domain-like"/>
    <property type="match status" value="1"/>
</dbReference>
<feature type="domain" description="EAL" evidence="1">
    <location>
        <begin position="1"/>
        <end position="218"/>
    </location>
</feature>
<proteinExistence type="predicted"/>
<protein>
    <recommendedName>
        <fullName evidence="1">EAL domain-containing protein</fullName>
    </recommendedName>
</protein>
<dbReference type="EMBL" id="CP014924">
    <property type="protein sequence ID" value="ANZ66767.1"/>
    <property type="molecule type" value="Genomic_DNA"/>
</dbReference>
<evidence type="ECO:0000313" key="3">
    <source>
        <dbReference type="Proteomes" id="UP000093267"/>
    </source>
</evidence>
<dbReference type="AlphaFoldDB" id="A0A1B2IXK1"/>
<dbReference type="RefSeq" id="WP_065902118.1">
    <property type="nucleotide sequence ID" value="NZ_CP014912.1"/>
</dbReference>
<dbReference type="Gene3D" id="3.20.20.450">
    <property type="entry name" value="EAL domain"/>
    <property type="match status" value="1"/>
</dbReference>
<gene>
    <name evidence="2" type="ORF">AYR63_06215</name>
</gene>
<evidence type="ECO:0000259" key="1">
    <source>
        <dbReference type="PROSITE" id="PS50883"/>
    </source>
</evidence>
<dbReference type="STRING" id="240427.AYR62_11970"/>
<dbReference type="InterPro" id="IPR035919">
    <property type="entry name" value="EAL_sf"/>
</dbReference>
<dbReference type="KEGG" id="lpd:AYR62_11970"/>
<reference evidence="2 3" key="1">
    <citation type="submission" date="2016-03" db="EMBL/GenBank/DDBJ databases">
        <title>Pediococcus and Lactobacillus from brewery environment - whole genome sequencing and assembly.</title>
        <authorList>
            <person name="Behr J."/>
            <person name="Geissler A.J."/>
            <person name="Vogel R.F."/>
        </authorList>
    </citation>
    <scope>NUCLEOTIDE SEQUENCE [LARGE SCALE GENOMIC DNA]</scope>
    <source>
        <strain evidence="2 3">TMW 1.1995</strain>
    </source>
</reference>
<dbReference type="OrthoDB" id="2315942at2"/>